<dbReference type="Proteomes" id="UP000000689">
    <property type="component" value="Chromosome 7"/>
</dbReference>
<dbReference type="GeneID" id="11497189"/>
<dbReference type="AlphaFoldDB" id="G0WDD2"/>
<dbReference type="PANTHER" id="PTHR28023">
    <property type="entry name" value="UPF0357 PROTEIN YCL012C"/>
    <property type="match status" value="1"/>
</dbReference>
<keyword evidence="4" id="KW-1185">Reference proteome</keyword>
<proteinExistence type="inferred from homology"/>
<name>G0WDD2_NAUDC</name>
<gene>
    <name evidence="3" type="primary">NDAI0G00170</name>
    <name evidence="3" type="ordered locus">NDAI_0G00170</name>
</gene>
<evidence type="ECO:0000256" key="1">
    <source>
        <dbReference type="ARBA" id="ARBA00008325"/>
    </source>
</evidence>
<organism evidence="3 4">
    <name type="scientific">Naumovozyma dairenensis (strain ATCC 10597 / BCRC 20456 / CBS 421 / NBRC 0211 / NRRL Y-12639)</name>
    <name type="common">Saccharomyces dairenensis</name>
    <dbReference type="NCBI Taxonomy" id="1071378"/>
    <lineage>
        <taxon>Eukaryota</taxon>
        <taxon>Fungi</taxon>
        <taxon>Dikarya</taxon>
        <taxon>Ascomycota</taxon>
        <taxon>Saccharomycotina</taxon>
        <taxon>Saccharomycetes</taxon>
        <taxon>Saccharomycetales</taxon>
        <taxon>Saccharomycetaceae</taxon>
        <taxon>Naumovozyma</taxon>
    </lineage>
</organism>
<dbReference type="PANTHER" id="PTHR28023:SF1">
    <property type="entry name" value="UPF0357 PROTEIN YCL012C"/>
    <property type="match status" value="1"/>
</dbReference>
<accession>G0WDD2</accession>
<evidence type="ECO:0000313" key="3">
    <source>
        <dbReference type="EMBL" id="CCD25793.2"/>
    </source>
</evidence>
<evidence type="ECO:0000256" key="2">
    <source>
        <dbReference type="ARBA" id="ARBA00022729"/>
    </source>
</evidence>
<dbReference type="InterPro" id="IPR018559">
    <property type="entry name" value="DUF2015"/>
</dbReference>
<dbReference type="eggNOG" id="ENOG502S73R">
    <property type="taxonomic scope" value="Eukaryota"/>
</dbReference>
<dbReference type="EMBL" id="HE580273">
    <property type="protein sequence ID" value="CCD25793.2"/>
    <property type="molecule type" value="Genomic_DNA"/>
</dbReference>
<dbReference type="OrthoDB" id="447314at2759"/>
<dbReference type="HOGENOM" id="CLU_128832_3_0_1"/>
<dbReference type="Pfam" id="PF09435">
    <property type="entry name" value="DUF2015"/>
    <property type="match status" value="1"/>
</dbReference>
<keyword evidence="2" id="KW-0732">Signal</keyword>
<dbReference type="RefSeq" id="XP_003671036.2">
    <property type="nucleotide sequence ID" value="XM_003670988.2"/>
</dbReference>
<reference evidence="3 4" key="1">
    <citation type="journal article" date="2011" name="Proc. Natl. Acad. Sci. U.S.A.">
        <title>Evolutionary erosion of yeast sex chromosomes by mating-type switching accidents.</title>
        <authorList>
            <person name="Gordon J.L."/>
            <person name="Armisen D."/>
            <person name="Proux-Wera E."/>
            <person name="Oheigeartaigh S.S."/>
            <person name="Byrne K.P."/>
            <person name="Wolfe K.H."/>
        </authorList>
    </citation>
    <scope>NUCLEOTIDE SEQUENCE [LARGE SCALE GENOMIC DNA]</scope>
    <source>
        <strain evidence="4">ATCC 10597 / BCRC 20456 / CBS 421 / NBRC 0211 / NRRL Y-12639</strain>
    </source>
</reference>
<evidence type="ECO:0000313" key="4">
    <source>
        <dbReference type="Proteomes" id="UP000000689"/>
    </source>
</evidence>
<comment type="similarity">
    <text evidence="1">Belongs to the UPF0357 family.</text>
</comment>
<dbReference type="OMA" id="NIRDGDS"/>
<sequence>MYTRFRYRLGGRIELNDSFVDDLEQGFNSRHFDIISNNVDDERSGLDDATKEEIRRIMQAQNISFDKARLLYTERQFNENGIASDGMPLDPKAVTFGRH</sequence>
<protein>
    <submittedName>
        <fullName evidence="3">Uncharacterized protein</fullName>
    </submittedName>
</protein>
<dbReference type="KEGG" id="ndi:NDAI_0G00170"/>